<proteinExistence type="inferred from homology"/>
<dbReference type="PANTHER" id="PTHR42840">
    <property type="entry name" value="NAD(P)-BINDING ROSSMANN-FOLD SUPERFAMILY PROTEIN-RELATED"/>
    <property type="match status" value="1"/>
</dbReference>
<dbReference type="Pfam" id="PF01408">
    <property type="entry name" value="GFO_IDH_MocA"/>
    <property type="match status" value="1"/>
</dbReference>
<evidence type="ECO:0000259" key="3">
    <source>
        <dbReference type="Pfam" id="PF01408"/>
    </source>
</evidence>
<evidence type="ECO:0000256" key="2">
    <source>
        <dbReference type="ARBA" id="ARBA00023002"/>
    </source>
</evidence>
<dbReference type="SUPFAM" id="SSF51735">
    <property type="entry name" value="NAD(P)-binding Rossmann-fold domains"/>
    <property type="match status" value="1"/>
</dbReference>
<dbReference type="FunFam" id="3.30.360.10:FF:000023">
    <property type="entry name" value="Inositol 2-dehydrogenase"/>
    <property type="match status" value="1"/>
</dbReference>
<dbReference type="GO" id="GO:0000166">
    <property type="term" value="F:nucleotide binding"/>
    <property type="evidence" value="ECO:0007669"/>
    <property type="project" value="InterPro"/>
</dbReference>
<name>A0AA47J037_9LACT</name>
<gene>
    <name evidence="5" type="primary">iolG</name>
    <name evidence="5" type="ORF">OZ415_09200</name>
</gene>
<dbReference type="RefSeq" id="WP_016898030.1">
    <property type="nucleotide sequence ID" value="NZ_CP114063.1"/>
</dbReference>
<dbReference type="EC" id="1.1.1.18" evidence="5"/>
<dbReference type="AlphaFoldDB" id="A0AA47J037"/>
<sequence length="336" mass="37358">MKNNKINVGIFGFGRIGKIHYKNLASNPNVNVKTVADPFFENTNDEYGDTVFVKDGQDIIDDAEIQAVYICSPTDSHITWINEAAKAGKDIFCEKPISFSDEETLAAYEVVKENNVKFQLGVNRRFDPNFSTVKGRIKDGAIGETQLLSIVSRDPEAPPISYVEKSGGLFFDMMIHDFDMARFIVGSEVSEVYATGDALINSDIKEYNDVDTAVVTLKFQNGAIGTITNSRQAVYGYDQRLEVFGSKGAVEVSNETNDRLKISTEEGIQSSKPMYFFLERYEKAYVVEDLAFIEAILNDTETPVGFIDGIMAQRLAFAANESLKNNSPVKVEEFKG</sequence>
<dbReference type="SUPFAM" id="SSF55347">
    <property type="entry name" value="Glyceraldehyde-3-phosphate dehydrogenase-like, C-terminal domain"/>
    <property type="match status" value="1"/>
</dbReference>
<reference evidence="5" key="1">
    <citation type="submission" date="2022-12" db="EMBL/GenBank/DDBJ databases">
        <title>Whole genome sequence analysis of a duck derived balloon bacteium Aerococcus urinaeequi henan2020.</title>
        <authorList>
            <person name="Zhang H."/>
            <person name="Qiao H.X."/>
            <person name="Bian C.Z."/>
            <person name="Shu J.C."/>
        </authorList>
    </citation>
    <scope>NUCLEOTIDE SEQUENCE</scope>
    <source>
        <strain evidence="5">2020-HN-1</strain>
    </source>
</reference>
<feature type="domain" description="GFO/IDH/MocA-like oxidoreductase" evidence="4">
    <location>
        <begin position="130"/>
        <end position="250"/>
    </location>
</feature>
<feature type="domain" description="Gfo/Idh/MocA-like oxidoreductase N-terminal" evidence="3">
    <location>
        <begin position="6"/>
        <end position="121"/>
    </location>
</feature>
<evidence type="ECO:0000259" key="4">
    <source>
        <dbReference type="Pfam" id="PF22725"/>
    </source>
</evidence>
<comment type="similarity">
    <text evidence="1">Belongs to the Gfo/Idh/MocA family.</text>
</comment>
<dbReference type="GO" id="GO:0050112">
    <property type="term" value="F:inositol 2-dehydrogenase (NAD+) activity"/>
    <property type="evidence" value="ECO:0007669"/>
    <property type="project" value="UniProtKB-EC"/>
</dbReference>
<dbReference type="EMBL" id="CP114063">
    <property type="protein sequence ID" value="WAT24399.1"/>
    <property type="molecule type" value="Genomic_DNA"/>
</dbReference>
<dbReference type="Proteomes" id="UP001164714">
    <property type="component" value="Chromosome"/>
</dbReference>
<protein>
    <submittedName>
        <fullName evidence="5">Inositol 2-dehydrogenase</fullName>
        <ecNumber evidence="5">1.1.1.18</ecNumber>
    </submittedName>
</protein>
<evidence type="ECO:0000313" key="6">
    <source>
        <dbReference type="Proteomes" id="UP001164714"/>
    </source>
</evidence>
<dbReference type="NCBIfam" id="TIGR04380">
    <property type="entry name" value="myo_inos_iolG"/>
    <property type="match status" value="1"/>
</dbReference>
<dbReference type="PANTHER" id="PTHR42840:SF3">
    <property type="entry name" value="BINDING ROSSMANN FOLD OXIDOREDUCTASE, PUTATIVE (AFU_ORTHOLOGUE AFUA_2G10240)-RELATED"/>
    <property type="match status" value="1"/>
</dbReference>
<keyword evidence="2 5" id="KW-0560">Oxidoreductase</keyword>
<dbReference type="InterPro" id="IPR055170">
    <property type="entry name" value="GFO_IDH_MocA-like_dom"/>
</dbReference>
<dbReference type="Gene3D" id="3.30.360.10">
    <property type="entry name" value="Dihydrodipicolinate Reductase, domain 2"/>
    <property type="match status" value="1"/>
</dbReference>
<dbReference type="Pfam" id="PF22725">
    <property type="entry name" value="GFO_IDH_MocA_C3"/>
    <property type="match status" value="1"/>
</dbReference>
<dbReference type="Gene3D" id="3.40.50.720">
    <property type="entry name" value="NAD(P)-binding Rossmann-like Domain"/>
    <property type="match status" value="1"/>
</dbReference>
<evidence type="ECO:0000313" key="5">
    <source>
        <dbReference type="EMBL" id="WAT24399.1"/>
    </source>
</evidence>
<accession>A0AA47J037</accession>
<dbReference type="InterPro" id="IPR000683">
    <property type="entry name" value="Gfo/Idh/MocA-like_OxRdtase_N"/>
</dbReference>
<evidence type="ECO:0000256" key="1">
    <source>
        <dbReference type="ARBA" id="ARBA00010928"/>
    </source>
</evidence>
<dbReference type="InterPro" id="IPR036291">
    <property type="entry name" value="NAD(P)-bd_dom_sf"/>
</dbReference>
<dbReference type="InterPro" id="IPR030827">
    <property type="entry name" value="Myo_inos_IolG"/>
</dbReference>
<organism evidence="5 6">
    <name type="scientific">Aerococcus urinaeequi</name>
    <dbReference type="NCBI Taxonomy" id="51665"/>
    <lineage>
        <taxon>Bacteria</taxon>
        <taxon>Bacillati</taxon>
        <taxon>Bacillota</taxon>
        <taxon>Bacilli</taxon>
        <taxon>Lactobacillales</taxon>
        <taxon>Aerococcaceae</taxon>
        <taxon>Aerococcus</taxon>
    </lineage>
</organism>